<dbReference type="Proteomes" id="UP000178419">
    <property type="component" value="Unassembled WGS sequence"/>
</dbReference>
<dbReference type="EMBL" id="MGGE01000032">
    <property type="protein sequence ID" value="OGM20882.1"/>
    <property type="molecule type" value="Genomic_DNA"/>
</dbReference>
<feature type="compositionally biased region" description="Pro residues" evidence="1">
    <location>
        <begin position="135"/>
        <end position="145"/>
    </location>
</feature>
<feature type="region of interest" description="Disordered" evidence="1">
    <location>
        <begin position="122"/>
        <end position="145"/>
    </location>
</feature>
<name>A0A1F7Y0R7_9BACT</name>
<evidence type="ECO:0000256" key="1">
    <source>
        <dbReference type="SAM" id="MobiDB-lite"/>
    </source>
</evidence>
<sequence>MLELLKSLLIIVFSLEAFLVPQSAQDNLFAKLDENFPIIEVDLPQNSKLYGNINEESSTSTNIFTNEDEEYETDQEVENSSDIEQSQPNTNKVYAYNTESEKPIGEVASVAVENSESLVSCSENPNLCDENNSPTPTPTLSPTPPIVIPEPDPKPTIYPCPPPPCRYYYSNSEVLGRPNEVYPCPLYPASFTDQIICID</sequence>
<proteinExistence type="predicted"/>
<feature type="compositionally biased region" description="Polar residues" evidence="1">
    <location>
        <begin position="122"/>
        <end position="132"/>
    </location>
</feature>
<evidence type="ECO:0000313" key="2">
    <source>
        <dbReference type="EMBL" id="OGM20882.1"/>
    </source>
</evidence>
<organism evidence="2 3">
    <name type="scientific">Candidatus Woesebacteria bacterium RIFCSPHIGHO2_01_FULL_38_9</name>
    <dbReference type="NCBI Taxonomy" id="1802492"/>
    <lineage>
        <taxon>Bacteria</taxon>
        <taxon>Candidatus Woeseibacteriota</taxon>
    </lineage>
</organism>
<protein>
    <submittedName>
        <fullName evidence="2">Uncharacterized protein</fullName>
    </submittedName>
</protein>
<comment type="caution">
    <text evidence="2">The sequence shown here is derived from an EMBL/GenBank/DDBJ whole genome shotgun (WGS) entry which is preliminary data.</text>
</comment>
<gene>
    <name evidence="2" type="ORF">A2714_00475</name>
</gene>
<dbReference type="AlphaFoldDB" id="A0A1F7Y0R7"/>
<feature type="region of interest" description="Disordered" evidence="1">
    <location>
        <begin position="59"/>
        <end position="90"/>
    </location>
</feature>
<reference evidence="2 3" key="1">
    <citation type="journal article" date="2016" name="Nat. Commun.">
        <title>Thousands of microbial genomes shed light on interconnected biogeochemical processes in an aquifer system.</title>
        <authorList>
            <person name="Anantharaman K."/>
            <person name="Brown C.T."/>
            <person name="Hug L.A."/>
            <person name="Sharon I."/>
            <person name="Castelle C.J."/>
            <person name="Probst A.J."/>
            <person name="Thomas B.C."/>
            <person name="Singh A."/>
            <person name="Wilkins M.J."/>
            <person name="Karaoz U."/>
            <person name="Brodie E.L."/>
            <person name="Williams K.H."/>
            <person name="Hubbard S.S."/>
            <person name="Banfield J.F."/>
        </authorList>
    </citation>
    <scope>NUCLEOTIDE SEQUENCE [LARGE SCALE GENOMIC DNA]</scope>
</reference>
<feature type="compositionally biased region" description="Acidic residues" evidence="1">
    <location>
        <begin position="66"/>
        <end position="81"/>
    </location>
</feature>
<evidence type="ECO:0000313" key="3">
    <source>
        <dbReference type="Proteomes" id="UP000178419"/>
    </source>
</evidence>
<accession>A0A1F7Y0R7</accession>